<protein>
    <submittedName>
        <fullName evidence="2">Uncharacterized protein</fullName>
    </submittedName>
</protein>
<organism evidence="2 3">
    <name type="scientific">Juglans regia</name>
    <name type="common">English walnut</name>
    <dbReference type="NCBI Taxonomy" id="51240"/>
    <lineage>
        <taxon>Eukaryota</taxon>
        <taxon>Viridiplantae</taxon>
        <taxon>Streptophyta</taxon>
        <taxon>Embryophyta</taxon>
        <taxon>Tracheophyta</taxon>
        <taxon>Spermatophyta</taxon>
        <taxon>Magnoliopsida</taxon>
        <taxon>eudicotyledons</taxon>
        <taxon>Gunneridae</taxon>
        <taxon>Pentapetalae</taxon>
        <taxon>rosids</taxon>
        <taxon>fabids</taxon>
        <taxon>Fagales</taxon>
        <taxon>Juglandaceae</taxon>
        <taxon>Juglans</taxon>
    </lineage>
</organism>
<evidence type="ECO:0000256" key="1">
    <source>
        <dbReference type="SAM" id="MobiDB-lite"/>
    </source>
</evidence>
<evidence type="ECO:0000313" key="2">
    <source>
        <dbReference type="EMBL" id="KAF5446004.1"/>
    </source>
</evidence>
<dbReference type="EMBL" id="LIHL02000014">
    <property type="protein sequence ID" value="KAF5446004.1"/>
    <property type="molecule type" value="Genomic_DNA"/>
</dbReference>
<proteinExistence type="predicted"/>
<dbReference type="AlphaFoldDB" id="A0A833WUJ4"/>
<dbReference type="Gramene" id="Jr14_01960_p3">
    <property type="protein sequence ID" value="cds.Jr14_01960_p3"/>
    <property type="gene ID" value="Jr14_01960"/>
</dbReference>
<dbReference type="Proteomes" id="UP000619265">
    <property type="component" value="Unassembled WGS sequence"/>
</dbReference>
<feature type="compositionally biased region" description="Polar residues" evidence="1">
    <location>
        <begin position="1"/>
        <end position="21"/>
    </location>
</feature>
<feature type="non-terminal residue" evidence="2">
    <location>
        <position position="1"/>
    </location>
</feature>
<reference evidence="2" key="1">
    <citation type="submission" date="2015-10" db="EMBL/GenBank/DDBJ databases">
        <authorList>
            <person name="Martinez-Garcia P.J."/>
            <person name="Crepeau M.W."/>
            <person name="Puiu D."/>
            <person name="Gonzalez-Ibeas D."/>
            <person name="Whalen J."/>
            <person name="Stevens K."/>
            <person name="Paul R."/>
            <person name="Butterfield T."/>
            <person name="Britton M."/>
            <person name="Reagan R."/>
            <person name="Chakraborty S."/>
            <person name="Walawage S.L."/>
            <person name="Vasquez-Gross H.A."/>
            <person name="Cardeno C."/>
            <person name="Famula R."/>
            <person name="Pratt K."/>
            <person name="Kuruganti S."/>
            <person name="Aradhya M.K."/>
            <person name="Leslie C.A."/>
            <person name="Dandekar A.M."/>
            <person name="Salzberg S.L."/>
            <person name="Wegrzyn J.L."/>
            <person name="Langley C.H."/>
            <person name="Neale D.B."/>
        </authorList>
    </citation>
    <scope>NUCLEOTIDE SEQUENCE</scope>
    <source>
        <tissue evidence="2">Leaves</tissue>
    </source>
</reference>
<evidence type="ECO:0000313" key="3">
    <source>
        <dbReference type="Proteomes" id="UP000619265"/>
    </source>
</evidence>
<gene>
    <name evidence="2" type="ORF">F2P56_031670</name>
</gene>
<sequence length="101" mass="11664">ALTKQPITSTWFKRSETPSTGKKTHFPNLVSPWIRSPSSNLSASEHTSRVTPLLSIHVWFLAAKYRWILWIHHFVAGNWEKFNGIEGSRFEAVLNMKFVLL</sequence>
<reference evidence="2" key="2">
    <citation type="submission" date="2020-03" db="EMBL/GenBank/DDBJ databases">
        <title>Walnut 2.0.</title>
        <authorList>
            <person name="Marrano A."/>
            <person name="Britton M."/>
            <person name="Zimin A.V."/>
            <person name="Zaini P.A."/>
            <person name="Workman R."/>
            <person name="Puiu D."/>
            <person name="Bianco L."/>
            <person name="Allen B.J."/>
            <person name="Troggio M."/>
            <person name="Leslie C.A."/>
            <person name="Timp W."/>
            <person name="Dendekar A."/>
            <person name="Salzberg S.L."/>
            <person name="Neale D.B."/>
        </authorList>
    </citation>
    <scope>NUCLEOTIDE SEQUENCE</scope>
    <source>
        <tissue evidence="2">Leaves</tissue>
    </source>
</reference>
<comment type="caution">
    <text evidence="2">The sequence shown here is derived from an EMBL/GenBank/DDBJ whole genome shotgun (WGS) entry which is preliminary data.</text>
</comment>
<accession>A0A833WUJ4</accession>
<name>A0A833WUJ4_JUGRE</name>
<feature type="region of interest" description="Disordered" evidence="1">
    <location>
        <begin position="1"/>
        <end position="25"/>
    </location>
</feature>